<evidence type="ECO:0000259" key="8">
    <source>
        <dbReference type="Pfam" id="PF00535"/>
    </source>
</evidence>
<dbReference type="InterPro" id="IPR001173">
    <property type="entry name" value="Glyco_trans_2-like"/>
</dbReference>
<organism evidence="9 10">
    <name type="scientific">Nibribacter koreensis</name>
    <dbReference type="NCBI Taxonomy" id="1084519"/>
    <lineage>
        <taxon>Bacteria</taxon>
        <taxon>Pseudomonadati</taxon>
        <taxon>Bacteroidota</taxon>
        <taxon>Cytophagia</taxon>
        <taxon>Cytophagales</taxon>
        <taxon>Hymenobacteraceae</taxon>
        <taxon>Nibribacter</taxon>
    </lineage>
</organism>
<protein>
    <submittedName>
        <fullName evidence="9">Glycosyltransferase family 2 protein</fullName>
    </submittedName>
</protein>
<dbReference type="RefSeq" id="WP_345167213.1">
    <property type="nucleotide sequence ID" value="NZ_BAABGX010000002.1"/>
</dbReference>
<keyword evidence="10" id="KW-1185">Reference proteome</keyword>
<keyword evidence="6 7" id="KW-0472">Membrane</keyword>
<evidence type="ECO:0000256" key="6">
    <source>
        <dbReference type="ARBA" id="ARBA00023136"/>
    </source>
</evidence>
<evidence type="ECO:0000313" key="10">
    <source>
        <dbReference type="Proteomes" id="UP001501844"/>
    </source>
</evidence>
<feature type="transmembrane region" description="Helical" evidence="7">
    <location>
        <begin position="267"/>
        <end position="292"/>
    </location>
</feature>
<evidence type="ECO:0000256" key="3">
    <source>
        <dbReference type="ARBA" id="ARBA00022679"/>
    </source>
</evidence>
<dbReference type="CDD" id="cd04187">
    <property type="entry name" value="DPM1_like_bac"/>
    <property type="match status" value="1"/>
</dbReference>
<evidence type="ECO:0000256" key="5">
    <source>
        <dbReference type="ARBA" id="ARBA00022989"/>
    </source>
</evidence>
<keyword evidence="4 7" id="KW-0812">Transmembrane</keyword>
<dbReference type="Gene3D" id="3.90.550.10">
    <property type="entry name" value="Spore Coat Polysaccharide Biosynthesis Protein SpsA, Chain A"/>
    <property type="match status" value="1"/>
</dbReference>
<feature type="transmembrane region" description="Helical" evidence="7">
    <location>
        <begin position="234"/>
        <end position="255"/>
    </location>
</feature>
<evidence type="ECO:0000256" key="4">
    <source>
        <dbReference type="ARBA" id="ARBA00022692"/>
    </source>
</evidence>
<sequence>MERNSNVAISVIVPIYNEEKNLPELYRRLTDTLLGLGLPYELVFVNDGSKDNSLLEILRLSQTDSAVFYVNFSRNFGHQIAVTAGLDVCRGACAVIIDGDLQDPPELIADLYQKYQKGHEVVYAKRATRNGDSFFKKTTAKLFYRVLRASTATDIPLDTGDFRLIDRKVIDYLKQMPEQNKFLRGQIAWLGFSQTHVLFDRDSRRHGTSGYSLGRMLRFAMDGITGFSDAPLQFVTRLGFTISALSFLIILYAVYSHFILHRTITGWTSLIISSMFIGGVQLLSVGVIGEYVSRINRNVLNRPLYIVQGSNLSQNAVAVNGGSRVSATHM</sequence>
<evidence type="ECO:0000256" key="7">
    <source>
        <dbReference type="SAM" id="Phobius"/>
    </source>
</evidence>
<proteinExistence type="predicted"/>
<accession>A0ABP8FS56</accession>
<keyword evidence="3" id="KW-0808">Transferase</keyword>
<reference evidence="10" key="1">
    <citation type="journal article" date="2019" name="Int. J. Syst. Evol. Microbiol.">
        <title>The Global Catalogue of Microorganisms (GCM) 10K type strain sequencing project: providing services to taxonomists for standard genome sequencing and annotation.</title>
        <authorList>
            <consortium name="The Broad Institute Genomics Platform"/>
            <consortium name="The Broad Institute Genome Sequencing Center for Infectious Disease"/>
            <person name="Wu L."/>
            <person name="Ma J."/>
        </authorList>
    </citation>
    <scope>NUCLEOTIDE SEQUENCE [LARGE SCALE GENOMIC DNA]</scope>
    <source>
        <strain evidence="10">JCM 17917</strain>
    </source>
</reference>
<dbReference type="PANTHER" id="PTHR48090:SF1">
    <property type="entry name" value="PROPHAGE BACTOPRENOL GLUCOSYL TRANSFERASE HOMOLOG"/>
    <property type="match status" value="1"/>
</dbReference>
<name>A0ABP8FS56_9BACT</name>
<evidence type="ECO:0000256" key="1">
    <source>
        <dbReference type="ARBA" id="ARBA00004141"/>
    </source>
</evidence>
<keyword evidence="2" id="KW-0328">Glycosyltransferase</keyword>
<dbReference type="PANTHER" id="PTHR48090">
    <property type="entry name" value="UNDECAPRENYL-PHOSPHATE 4-DEOXY-4-FORMAMIDO-L-ARABINOSE TRANSFERASE-RELATED"/>
    <property type="match status" value="1"/>
</dbReference>
<dbReference type="Proteomes" id="UP001501844">
    <property type="component" value="Unassembled WGS sequence"/>
</dbReference>
<evidence type="ECO:0000256" key="2">
    <source>
        <dbReference type="ARBA" id="ARBA00022676"/>
    </source>
</evidence>
<dbReference type="InterPro" id="IPR029044">
    <property type="entry name" value="Nucleotide-diphossugar_trans"/>
</dbReference>
<feature type="domain" description="Glycosyltransferase 2-like" evidence="8">
    <location>
        <begin position="10"/>
        <end position="171"/>
    </location>
</feature>
<dbReference type="InterPro" id="IPR050256">
    <property type="entry name" value="Glycosyltransferase_2"/>
</dbReference>
<comment type="caution">
    <text evidence="9">The sequence shown here is derived from an EMBL/GenBank/DDBJ whole genome shotgun (WGS) entry which is preliminary data.</text>
</comment>
<dbReference type="SUPFAM" id="SSF53448">
    <property type="entry name" value="Nucleotide-diphospho-sugar transferases"/>
    <property type="match status" value="1"/>
</dbReference>
<comment type="subcellular location">
    <subcellularLocation>
        <location evidence="1">Membrane</location>
        <topology evidence="1">Multi-pass membrane protein</topology>
    </subcellularLocation>
</comment>
<dbReference type="Pfam" id="PF00535">
    <property type="entry name" value="Glycos_transf_2"/>
    <property type="match status" value="1"/>
</dbReference>
<dbReference type="EMBL" id="BAABGX010000002">
    <property type="protein sequence ID" value="GAA4309923.1"/>
    <property type="molecule type" value="Genomic_DNA"/>
</dbReference>
<keyword evidence="5 7" id="KW-1133">Transmembrane helix</keyword>
<evidence type="ECO:0000313" key="9">
    <source>
        <dbReference type="EMBL" id="GAA4309923.1"/>
    </source>
</evidence>
<gene>
    <name evidence="9" type="ORF">GCM10023183_27420</name>
</gene>